<dbReference type="SUPFAM" id="SSF141739">
    <property type="entry name" value="MFPT repeat-like"/>
    <property type="match status" value="1"/>
</dbReference>
<sequence>MFCWPSTLTGLSGNGDPIGLNAHVSSFGAGFGIATCVDVTRVDDVAAAFGWNGKAFTDNIGSIQVLVDLPEQVRGYDYLWRPWSDAAVYDKNSRVYYPVHVDHVKGNISPCLLTLPNGKEALGKADIRNERASAVVAGKDERFEGPAVHKFLVLCRKPKPGQKFDE</sequence>
<accession>A0A914NBC0</accession>
<organism evidence="1 2">
    <name type="scientific">Meloidogyne incognita</name>
    <name type="common">Southern root-knot nematode worm</name>
    <name type="synonym">Oxyuris incognita</name>
    <dbReference type="NCBI Taxonomy" id="6306"/>
    <lineage>
        <taxon>Eukaryota</taxon>
        <taxon>Metazoa</taxon>
        <taxon>Ecdysozoa</taxon>
        <taxon>Nematoda</taxon>
        <taxon>Chromadorea</taxon>
        <taxon>Rhabditida</taxon>
        <taxon>Tylenchina</taxon>
        <taxon>Tylenchomorpha</taxon>
        <taxon>Tylenchoidea</taxon>
        <taxon>Meloidogynidae</taxon>
        <taxon>Meloidogyninae</taxon>
        <taxon>Meloidogyne</taxon>
        <taxon>Meloidogyne incognita group</taxon>
    </lineage>
</organism>
<evidence type="ECO:0000313" key="2">
    <source>
        <dbReference type="WBParaSite" id="Minc3s04160g35632"/>
    </source>
</evidence>
<name>A0A914NBC0_MELIC</name>
<dbReference type="AlphaFoldDB" id="A0A914NBC0"/>
<evidence type="ECO:0000313" key="1">
    <source>
        <dbReference type="Proteomes" id="UP000887563"/>
    </source>
</evidence>
<dbReference type="Proteomes" id="UP000887563">
    <property type="component" value="Unplaced"/>
</dbReference>
<dbReference type="WBParaSite" id="Minc3s04160g35632">
    <property type="protein sequence ID" value="Minc3s04160g35632"/>
    <property type="gene ID" value="Minc3s04160g35632"/>
</dbReference>
<proteinExistence type="predicted"/>
<reference evidence="2" key="1">
    <citation type="submission" date="2022-11" db="UniProtKB">
        <authorList>
            <consortium name="WormBaseParasite"/>
        </authorList>
    </citation>
    <scope>IDENTIFICATION</scope>
</reference>
<dbReference type="PANTHER" id="PTHR31578:SF3">
    <property type="entry name" value="NEMATODE SPECIFIC PEPTIDE FAMILY"/>
    <property type="match status" value="1"/>
</dbReference>
<dbReference type="Pfam" id="PF12150">
    <property type="entry name" value="MFP2b"/>
    <property type="match status" value="1"/>
</dbReference>
<dbReference type="InterPro" id="IPR021010">
    <property type="entry name" value="Cytosolic_motility_protein"/>
</dbReference>
<dbReference type="PANTHER" id="PTHR31578">
    <property type="entry name" value="PROTEIN CBG21223-RELATED"/>
    <property type="match status" value="1"/>
</dbReference>
<protein>
    <submittedName>
        <fullName evidence="2">Uncharacterized protein</fullName>
    </submittedName>
</protein>
<keyword evidence="1" id="KW-1185">Reference proteome</keyword>